<dbReference type="OrthoDB" id="1450284at2"/>
<dbReference type="InterPro" id="IPR011429">
    <property type="entry name" value="Cyt_c_Planctomycete-type"/>
</dbReference>
<dbReference type="Pfam" id="PF07635">
    <property type="entry name" value="PSCyt1"/>
    <property type="match status" value="1"/>
</dbReference>
<name>A0A2W2BET3_9BACT</name>
<proteinExistence type="predicted"/>
<dbReference type="EMBL" id="QKTW01000019">
    <property type="protein sequence ID" value="PZF72076.1"/>
    <property type="molecule type" value="Genomic_DNA"/>
</dbReference>
<dbReference type="InterPro" id="IPR011044">
    <property type="entry name" value="Quino_amine_DH_bsu"/>
</dbReference>
<feature type="chain" id="PRO_5015838834" description="Cytochrome C Planctomycete-type domain-containing protein" evidence="1">
    <location>
        <begin position="21"/>
        <end position="495"/>
    </location>
</feature>
<organism evidence="3 4">
    <name type="scientific">Taibaiella soli</name>
    <dbReference type="NCBI Taxonomy" id="1649169"/>
    <lineage>
        <taxon>Bacteria</taxon>
        <taxon>Pseudomonadati</taxon>
        <taxon>Bacteroidota</taxon>
        <taxon>Chitinophagia</taxon>
        <taxon>Chitinophagales</taxon>
        <taxon>Chitinophagaceae</taxon>
        <taxon>Taibaiella</taxon>
    </lineage>
</organism>
<evidence type="ECO:0000313" key="4">
    <source>
        <dbReference type="Proteomes" id="UP000248745"/>
    </source>
</evidence>
<keyword evidence="4" id="KW-1185">Reference proteome</keyword>
<evidence type="ECO:0000259" key="2">
    <source>
        <dbReference type="Pfam" id="PF07635"/>
    </source>
</evidence>
<dbReference type="Gene3D" id="2.130.10.10">
    <property type="entry name" value="YVTN repeat-like/Quinoprotein amine dehydrogenase"/>
    <property type="match status" value="2"/>
</dbReference>
<dbReference type="InterPro" id="IPR015943">
    <property type="entry name" value="WD40/YVTN_repeat-like_dom_sf"/>
</dbReference>
<evidence type="ECO:0000313" key="3">
    <source>
        <dbReference type="EMBL" id="PZF72076.1"/>
    </source>
</evidence>
<evidence type="ECO:0000256" key="1">
    <source>
        <dbReference type="SAM" id="SignalP"/>
    </source>
</evidence>
<feature type="signal peptide" evidence="1">
    <location>
        <begin position="1"/>
        <end position="20"/>
    </location>
</feature>
<dbReference type="AlphaFoldDB" id="A0A2W2BET3"/>
<reference evidence="3 4" key="1">
    <citation type="submission" date="2018-06" db="EMBL/GenBank/DDBJ databases">
        <title>Mucibacter soli gen. nov., sp. nov., a new member of the family Chitinophagaceae producing mucin.</title>
        <authorList>
            <person name="Kim M.-K."/>
            <person name="Park S."/>
            <person name="Kim T.-S."/>
            <person name="Joung Y."/>
            <person name="Han J.-H."/>
            <person name="Kim S.B."/>
        </authorList>
    </citation>
    <scope>NUCLEOTIDE SEQUENCE [LARGE SCALE GENOMIC DNA]</scope>
    <source>
        <strain evidence="3 4">R1-15</strain>
    </source>
</reference>
<dbReference type="RefSeq" id="WP_110999591.1">
    <property type="nucleotide sequence ID" value="NZ_QKTW01000019.1"/>
</dbReference>
<accession>A0A2W2BET3</accession>
<dbReference type="SUPFAM" id="SSF50969">
    <property type="entry name" value="YVTN repeat-like/Quinoprotein amine dehydrogenase"/>
    <property type="match status" value="1"/>
</dbReference>
<dbReference type="Proteomes" id="UP000248745">
    <property type="component" value="Unassembled WGS sequence"/>
</dbReference>
<dbReference type="PROSITE" id="PS51257">
    <property type="entry name" value="PROKAR_LIPOPROTEIN"/>
    <property type="match status" value="1"/>
</dbReference>
<sequence length="495" mass="54663">MYRKIFVLASIAAIMFYACKHEVKTEVTPTDGGYPPEVSAIIMNKCATAGCHNPASYQNAGGLLLDTWDHMFNGGSNGAAVVAYAPDLSPLMYFVNTTNNNNSDLINQPTMPYNTTPLSTSEYNTLKNWIANGAPDKNGNVPFGSNPETRQKMYLACQGAGPCRLVAVIDADKKVVMRYIKIGEPGVSEVAHNIRVSPDGRYAYVGFIGGRYVEKIDTRTDSIVATADLGVTKQWSVINVAADGKSLMISDWEGSGSLAIVHTDAMTTDPLLNGFSWPHGIASNPTFDTFYVPSQYGNTLYKFTQDGTYFKTISIDGKPLTVSTIKDVTPDPHDILMLPDQSKYFLTCENTNEVRVFDAHADTLIKVMPVGIFPQELAISRTKPYILVSCQEDTSMYPLSRGSVYVFDYTTLSFVKRIDESFFQPHGVGVDDINNTFYVVSRNFDPNGPAPHHSSECGNKNGWYQVFDLTTLTPLSGRRYEVTPDPYFIDPRFKP</sequence>
<dbReference type="PANTHER" id="PTHR47197">
    <property type="entry name" value="PROTEIN NIRF"/>
    <property type="match status" value="1"/>
</dbReference>
<comment type="caution">
    <text evidence="3">The sequence shown here is derived from an EMBL/GenBank/DDBJ whole genome shotgun (WGS) entry which is preliminary data.</text>
</comment>
<dbReference type="PANTHER" id="PTHR47197:SF3">
    <property type="entry name" value="DIHYDRO-HEME D1 DEHYDROGENASE"/>
    <property type="match status" value="1"/>
</dbReference>
<dbReference type="InterPro" id="IPR051200">
    <property type="entry name" value="Host-pathogen_enzymatic-act"/>
</dbReference>
<feature type="domain" description="Cytochrome C Planctomycete-type" evidence="2">
    <location>
        <begin position="50"/>
        <end position="100"/>
    </location>
</feature>
<gene>
    <name evidence="3" type="ORF">DN068_14145</name>
</gene>
<keyword evidence="1" id="KW-0732">Signal</keyword>
<protein>
    <recommendedName>
        <fullName evidence="2">Cytochrome C Planctomycete-type domain-containing protein</fullName>
    </recommendedName>
</protein>